<dbReference type="InterPro" id="IPR043472">
    <property type="entry name" value="Macro_dom-like"/>
</dbReference>
<reference evidence="2 3" key="1">
    <citation type="submission" date="2018-08" db="EMBL/GenBank/DDBJ databases">
        <title>Sequencing the genomes of 1000 actinobacteria strains.</title>
        <authorList>
            <person name="Klenk H.-P."/>
        </authorList>
    </citation>
    <scope>NUCLEOTIDE SEQUENCE [LARGE SCALE GENOMIC DNA]</scope>
    <source>
        <strain evidence="2 3">DSM 43927</strain>
    </source>
</reference>
<dbReference type="PROSITE" id="PS51154">
    <property type="entry name" value="MACRO"/>
    <property type="match status" value="1"/>
</dbReference>
<dbReference type="AlphaFoldDB" id="A0A3D9SMR5"/>
<accession>A0A3D9SMR5</accession>
<evidence type="ECO:0000259" key="1">
    <source>
        <dbReference type="PROSITE" id="PS51154"/>
    </source>
</evidence>
<evidence type="ECO:0000313" key="2">
    <source>
        <dbReference type="EMBL" id="REE97209.1"/>
    </source>
</evidence>
<organism evidence="2 3">
    <name type="scientific">Thermomonospora umbrina</name>
    <dbReference type="NCBI Taxonomy" id="111806"/>
    <lineage>
        <taxon>Bacteria</taxon>
        <taxon>Bacillati</taxon>
        <taxon>Actinomycetota</taxon>
        <taxon>Actinomycetes</taxon>
        <taxon>Streptosporangiales</taxon>
        <taxon>Thermomonosporaceae</taxon>
        <taxon>Thermomonospora</taxon>
    </lineage>
</organism>
<gene>
    <name evidence="2" type="ORF">DFJ69_2671</name>
</gene>
<name>A0A3D9SMR5_9ACTN</name>
<proteinExistence type="predicted"/>
<dbReference type="EMBL" id="QTTT01000001">
    <property type="protein sequence ID" value="REE97209.1"/>
    <property type="molecule type" value="Genomic_DNA"/>
</dbReference>
<dbReference type="InterPro" id="IPR002589">
    <property type="entry name" value="Macro_dom"/>
</dbReference>
<feature type="domain" description="Macro" evidence="1">
    <location>
        <begin position="119"/>
        <end position="336"/>
    </location>
</feature>
<sequence length="336" mass="35508">MDAPDVDFGRPPMTTDALYTELRRLSRGRGLATADLASLAAWLPGDREQVVAGLRQRIDRLAPDLRLAALAALGLHPAAGERFLGQRISWLAGQLDRDARTVRRRIDEAFRLIAASLGPVAMEERVVERLSVPFLAGSVTVDLCPIELLTGVDAVVAAGNTHLEQAQTYKSSTSAALRRAAAHRGAAGEITDDVLQRELAAWVARHSRPGLAVAPGTVVPLSPGALASRGVRRVFYAAIATARPGSNDYDIDRPAVAAAVTNIFAAALADPADPPLRSVALPILGSGRGGLAAEESIAWMRTALTEVLAGPVPWRVHLATRSPTTAALLTERFTAA</sequence>
<keyword evidence="3" id="KW-1185">Reference proteome</keyword>
<comment type="caution">
    <text evidence="2">The sequence shown here is derived from an EMBL/GenBank/DDBJ whole genome shotgun (WGS) entry which is preliminary data.</text>
</comment>
<dbReference type="Proteomes" id="UP000256661">
    <property type="component" value="Unassembled WGS sequence"/>
</dbReference>
<dbReference type="SUPFAM" id="SSF52949">
    <property type="entry name" value="Macro domain-like"/>
    <property type="match status" value="1"/>
</dbReference>
<evidence type="ECO:0000313" key="3">
    <source>
        <dbReference type="Proteomes" id="UP000256661"/>
    </source>
</evidence>
<dbReference type="Gene3D" id="3.40.220.10">
    <property type="entry name" value="Leucine Aminopeptidase, subunit E, domain 1"/>
    <property type="match status" value="1"/>
</dbReference>
<protein>
    <recommendedName>
        <fullName evidence="1">Macro domain-containing protein</fullName>
    </recommendedName>
</protein>